<dbReference type="AlphaFoldDB" id="A0AAD9MV56"/>
<dbReference type="Gene3D" id="3.90.550.10">
    <property type="entry name" value="Spore Coat Polysaccharide Biosynthesis Protein SpsA, Chain A"/>
    <property type="match status" value="1"/>
</dbReference>
<accession>A0AAD9MV56</accession>
<comment type="caution">
    <text evidence="1">The sequence shown here is derived from an EMBL/GenBank/DDBJ whole genome shotgun (WGS) entry which is preliminary data.</text>
</comment>
<proteinExistence type="predicted"/>
<keyword evidence="2" id="KW-1185">Reference proteome</keyword>
<dbReference type="EMBL" id="JAODUP010000576">
    <property type="protein sequence ID" value="KAK2146977.1"/>
    <property type="molecule type" value="Genomic_DNA"/>
</dbReference>
<dbReference type="Proteomes" id="UP001208570">
    <property type="component" value="Unassembled WGS sequence"/>
</dbReference>
<evidence type="ECO:0000313" key="2">
    <source>
        <dbReference type="Proteomes" id="UP001208570"/>
    </source>
</evidence>
<dbReference type="SUPFAM" id="SSF53448">
    <property type="entry name" value="Nucleotide-diphospho-sugar transferases"/>
    <property type="match status" value="1"/>
</dbReference>
<dbReference type="PANTHER" id="PTHR33604:SF3">
    <property type="entry name" value="OSJNBA0004B13.7 PROTEIN"/>
    <property type="match status" value="1"/>
</dbReference>
<gene>
    <name evidence="1" type="ORF">LSH36_576g03104</name>
</gene>
<organism evidence="1 2">
    <name type="scientific">Paralvinella palmiformis</name>
    <dbReference type="NCBI Taxonomy" id="53620"/>
    <lineage>
        <taxon>Eukaryota</taxon>
        <taxon>Metazoa</taxon>
        <taxon>Spiralia</taxon>
        <taxon>Lophotrochozoa</taxon>
        <taxon>Annelida</taxon>
        <taxon>Polychaeta</taxon>
        <taxon>Sedentaria</taxon>
        <taxon>Canalipalpata</taxon>
        <taxon>Terebellida</taxon>
        <taxon>Terebelliformia</taxon>
        <taxon>Alvinellidae</taxon>
        <taxon>Paralvinella</taxon>
    </lineage>
</organism>
<dbReference type="InterPro" id="IPR029044">
    <property type="entry name" value="Nucleotide-diphossugar_trans"/>
</dbReference>
<name>A0AAD9MV56_9ANNE</name>
<sequence>MKVRRLTRRLLAFVIVIGLYNFVVVVQRYPASCSSDDVDENGLIGRRLSTPGIPYVYPDEVDLRIIVITFNRGASLETLLLSLDHLELDGDKASLEIWIDRDPLSEAVDCATLAVARDFVWSLGKKHVYAQRTHVGIYGQWIDTWRPQPGTRELALILEDDLTVSPYAYRWLKAVHRKYGSRKDVAGYTLQSEDVNLATGVGRWYSLTGPAADMAFMYKRIGTWGYAPHPEVWRRFQDWFHAVRTKPDFRPYVDKASIITKWYRDLEVQGRESSMWSMWHVYYSDQMALFTIYNNLQTSAPGDHVALVENRKELGLHFQGPFLRWLRRSKLMTSWSDGYVDVPDFPVRYDWDGTVL</sequence>
<evidence type="ECO:0000313" key="1">
    <source>
        <dbReference type="EMBL" id="KAK2146977.1"/>
    </source>
</evidence>
<dbReference type="PANTHER" id="PTHR33604">
    <property type="entry name" value="OSJNBA0004B13.7 PROTEIN"/>
    <property type="match status" value="1"/>
</dbReference>
<protein>
    <submittedName>
        <fullName evidence="1">Uncharacterized protein</fullName>
    </submittedName>
</protein>
<reference evidence="1" key="1">
    <citation type="journal article" date="2023" name="Mol. Biol. Evol.">
        <title>Third-Generation Sequencing Reveals the Adaptive Role of the Epigenome in Three Deep-Sea Polychaetes.</title>
        <authorList>
            <person name="Perez M."/>
            <person name="Aroh O."/>
            <person name="Sun Y."/>
            <person name="Lan Y."/>
            <person name="Juniper S.K."/>
            <person name="Young C.R."/>
            <person name="Angers B."/>
            <person name="Qian P.Y."/>
        </authorList>
    </citation>
    <scope>NUCLEOTIDE SEQUENCE</scope>
    <source>
        <strain evidence="1">P08H-3</strain>
    </source>
</reference>